<evidence type="ECO:0000256" key="1">
    <source>
        <dbReference type="SAM" id="SignalP"/>
    </source>
</evidence>
<sequence>MSKLCLLIPIVLMFIPCYIRACEDNENFQQFPTFREDANDYWEASYGYVPHSFDSIPFYQQNDFTPSDRVVSYQGRNSLNRPKFNTIKPLKNYFSNDNDAEYNTYNRNSQPEGRYGIGGLKASLINTGLFNNRFPPANTWNPFSGLANKSPISINPNFENPISSFDACTSPNGESGICAPEKFARYLVVLSSPRQVCCTSPDVTSLENREFVLRETFARYSVVVLAVLVSSAKFAASVNAITSCGGTITLNNTFWQSPATISAPSTCSVTVKLDAKFIEQKRPICQVRLDFISFTTAQPTAGTCTDTFQVGGSTSTVPVICGDNNGQHMYLDVPSSATNPTDLQLMFNFAAGTGTIPRSWNIKIAMLPCGASYLAPKDCLQYFRSSTGLVRSFNWRDIGGAAVRQLNNQNYNICFRTEEIDKQVSSRMCFSACTVTNGGDAFSITTVTANPTFSAVGPTDAAGALAVCLNDFLLIVDGTDPTTGLVGDRFCGNELNPNPAGLAASVPVCTRIRPFRITYRTDGTEAAVVAVPPNIIAADADANNVGFCLDFQSRTN</sequence>
<dbReference type="Pfam" id="PF26080">
    <property type="entry name" value="CUB_animal"/>
    <property type="match status" value="1"/>
</dbReference>
<dbReference type="PANTHER" id="PTHR33236">
    <property type="entry name" value="INTRAFLAGELLAR TRANSPORT PROTEIN 122 FAMILY PROTEIN-RELATED"/>
    <property type="match status" value="1"/>
</dbReference>
<feature type="signal peptide" evidence="1">
    <location>
        <begin position="1"/>
        <end position="21"/>
    </location>
</feature>
<feature type="chain" id="PRO_5035271138" description="CUB domain-containing protein" evidence="1">
    <location>
        <begin position="22"/>
        <end position="556"/>
    </location>
</feature>
<name>A0A8J2WKC7_9CRUS</name>
<dbReference type="EMBL" id="CAKKLH010000280">
    <property type="protein sequence ID" value="CAH0107938.1"/>
    <property type="molecule type" value="Genomic_DNA"/>
</dbReference>
<dbReference type="OrthoDB" id="6479909at2759"/>
<evidence type="ECO:0000313" key="3">
    <source>
        <dbReference type="EMBL" id="CAH0107938.1"/>
    </source>
</evidence>
<keyword evidence="4" id="KW-1185">Reference proteome</keyword>
<dbReference type="InterPro" id="IPR058698">
    <property type="entry name" value="CUB_metazoa"/>
</dbReference>
<gene>
    <name evidence="3" type="ORF">DGAL_LOCUS11277</name>
</gene>
<proteinExistence type="predicted"/>
<reference evidence="3" key="1">
    <citation type="submission" date="2021-11" db="EMBL/GenBank/DDBJ databases">
        <authorList>
            <person name="Schell T."/>
        </authorList>
    </citation>
    <scope>NUCLEOTIDE SEQUENCE</scope>
    <source>
        <strain evidence="3">M5</strain>
    </source>
</reference>
<feature type="domain" description="CUB" evidence="2">
    <location>
        <begin position="376"/>
        <end position="552"/>
    </location>
</feature>
<comment type="caution">
    <text evidence="3">The sequence shown here is derived from an EMBL/GenBank/DDBJ whole genome shotgun (WGS) entry which is preliminary data.</text>
</comment>
<organism evidence="3 4">
    <name type="scientific">Daphnia galeata</name>
    <dbReference type="NCBI Taxonomy" id="27404"/>
    <lineage>
        <taxon>Eukaryota</taxon>
        <taxon>Metazoa</taxon>
        <taxon>Ecdysozoa</taxon>
        <taxon>Arthropoda</taxon>
        <taxon>Crustacea</taxon>
        <taxon>Branchiopoda</taxon>
        <taxon>Diplostraca</taxon>
        <taxon>Cladocera</taxon>
        <taxon>Anomopoda</taxon>
        <taxon>Daphniidae</taxon>
        <taxon>Daphnia</taxon>
    </lineage>
</organism>
<dbReference type="AlphaFoldDB" id="A0A8J2WKC7"/>
<dbReference type="Proteomes" id="UP000789390">
    <property type="component" value="Unassembled WGS sequence"/>
</dbReference>
<evidence type="ECO:0000259" key="2">
    <source>
        <dbReference type="Pfam" id="PF26080"/>
    </source>
</evidence>
<dbReference type="PANTHER" id="PTHR33236:SF5">
    <property type="entry name" value="CUB DOMAIN-CONTAINING PROTEIN"/>
    <property type="match status" value="1"/>
</dbReference>
<evidence type="ECO:0000313" key="4">
    <source>
        <dbReference type="Proteomes" id="UP000789390"/>
    </source>
</evidence>
<accession>A0A8J2WKC7</accession>
<keyword evidence="1" id="KW-0732">Signal</keyword>
<protein>
    <recommendedName>
        <fullName evidence="2">CUB domain-containing protein</fullName>
    </recommendedName>
</protein>